<evidence type="ECO:0000313" key="3">
    <source>
        <dbReference type="EMBL" id="CAF1600505.1"/>
    </source>
</evidence>
<evidence type="ECO:0000256" key="1">
    <source>
        <dbReference type="SAM" id="SignalP"/>
    </source>
</evidence>
<evidence type="ECO:0000259" key="2">
    <source>
        <dbReference type="PROSITE" id="PS50053"/>
    </source>
</evidence>
<dbReference type="EMBL" id="CAJOBC010102053">
    <property type="protein sequence ID" value="CAF4477395.1"/>
    <property type="molecule type" value="Genomic_DNA"/>
</dbReference>
<dbReference type="CDD" id="cd17039">
    <property type="entry name" value="Ubl_ubiquitin_like"/>
    <property type="match status" value="1"/>
</dbReference>
<feature type="chain" id="PRO_5035608545" description="Ubiquitin-like domain-containing protein" evidence="1">
    <location>
        <begin position="30"/>
        <end position="122"/>
    </location>
</feature>
<dbReference type="EMBL" id="CAJNOQ010035650">
    <property type="protein sequence ID" value="CAF1600505.1"/>
    <property type="molecule type" value="Genomic_DNA"/>
</dbReference>
<sequence>SVSCVSSRRVLLICVAIIVLLEMAHPTDQVSVNVMRKSDGKKLEFILPETTTIRELKNDLKHRLTPQFVPGCRLIFRDEVLKGKHTLKHYGIKVGVDDQDILMDDSREWRSSSSSDSEVEKH</sequence>
<feature type="signal peptide" evidence="1">
    <location>
        <begin position="1"/>
        <end position="29"/>
    </location>
</feature>
<dbReference type="Gene3D" id="3.10.20.90">
    <property type="entry name" value="Phosphatidylinositol 3-kinase Catalytic Subunit, Chain A, domain 1"/>
    <property type="match status" value="1"/>
</dbReference>
<evidence type="ECO:0000313" key="5">
    <source>
        <dbReference type="Proteomes" id="UP000663829"/>
    </source>
</evidence>
<proteinExistence type="predicted"/>
<name>A0A816AQ50_9BILA</name>
<evidence type="ECO:0000313" key="4">
    <source>
        <dbReference type="EMBL" id="CAF4477395.1"/>
    </source>
</evidence>
<reference evidence="3" key="1">
    <citation type="submission" date="2021-02" db="EMBL/GenBank/DDBJ databases">
        <authorList>
            <person name="Nowell W R."/>
        </authorList>
    </citation>
    <scope>NUCLEOTIDE SEQUENCE</scope>
</reference>
<dbReference type="Proteomes" id="UP000663829">
    <property type="component" value="Unassembled WGS sequence"/>
</dbReference>
<protein>
    <recommendedName>
        <fullName evidence="2">Ubiquitin-like domain-containing protein</fullName>
    </recommendedName>
</protein>
<keyword evidence="5" id="KW-1185">Reference proteome</keyword>
<dbReference type="InterPro" id="IPR000626">
    <property type="entry name" value="Ubiquitin-like_dom"/>
</dbReference>
<organism evidence="3 5">
    <name type="scientific">Didymodactylos carnosus</name>
    <dbReference type="NCBI Taxonomy" id="1234261"/>
    <lineage>
        <taxon>Eukaryota</taxon>
        <taxon>Metazoa</taxon>
        <taxon>Spiralia</taxon>
        <taxon>Gnathifera</taxon>
        <taxon>Rotifera</taxon>
        <taxon>Eurotatoria</taxon>
        <taxon>Bdelloidea</taxon>
        <taxon>Philodinida</taxon>
        <taxon>Philodinidae</taxon>
        <taxon>Didymodactylos</taxon>
    </lineage>
</organism>
<dbReference type="AlphaFoldDB" id="A0A816AQ50"/>
<feature type="non-terminal residue" evidence="3">
    <location>
        <position position="1"/>
    </location>
</feature>
<keyword evidence="1" id="KW-0732">Signal</keyword>
<dbReference type="Proteomes" id="UP000681722">
    <property type="component" value="Unassembled WGS sequence"/>
</dbReference>
<dbReference type="SUPFAM" id="SSF54236">
    <property type="entry name" value="Ubiquitin-like"/>
    <property type="match status" value="1"/>
</dbReference>
<dbReference type="InterPro" id="IPR029071">
    <property type="entry name" value="Ubiquitin-like_domsf"/>
</dbReference>
<accession>A0A816AQ50</accession>
<dbReference type="PROSITE" id="PS50053">
    <property type="entry name" value="UBIQUITIN_2"/>
    <property type="match status" value="1"/>
</dbReference>
<dbReference type="Pfam" id="PF00240">
    <property type="entry name" value="ubiquitin"/>
    <property type="match status" value="1"/>
</dbReference>
<feature type="domain" description="Ubiquitin-like" evidence="2">
    <location>
        <begin position="30"/>
        <end position="93"/>
    </location>
</feature>
<comment type="caution">
    <text evidence="3">The sequence shown here is derived from an EMBL/GenBank/DDBJ whole genome shotgun (WGS) entry which is preliminary data.</text>
</comment>
<gene>
    <name evidence="3" type="ORF">GPM918_LOCUS42399</name>
    <name evidence="4" type="ORF">SRO942_LOCUS43627</name>
</gene>